<proteinExistence type="inferred from homology"/>
<dbReference type="GO" id="GO:0006515">
    <property type="term" value="P:protein quality control for misfolded or incompletely synthesized proteins"/>
    <property type="evidence" value="ECO:0007669"/>
    <property type="project" value="TreeGrafter"/>
</dbReference>
<evidence type="ECO:0000256" key="1">
    <source>
        <dbReference type="ARBA" id="ARBA00007039"/>
    </source>
</evidence>
<evidence type="ECO:0000256" key="3">
    <source>
        <dbReference type="ARBA" id="ARBA00022670"/>
    </source>
</evidence>
<evidence type="ECO:0000256" key="2">
    <source>
        <dbReference type="ARBA" id="ARBA00022640"/>
    </source>
</evidence>
<dbReference type="Gene3D" id="3.90.226.10">
    <property type="entry name" value="2-enoyl-CoA Hydratase, Chain A, domain 1"/>
    <property type="match status" value="1"/>
</dbReference>
<evidence type="ECO:0000256" key="6">
    <source>
        <dbReference type="RuleBase" id="RU003567"/>
    </source>
</evidence>
<evidence type="ECO:0000256" key="5">
    <source>
        <dbReference type="ARBA" id="ARBA00022825"/>
    </source>
</evidence>
<dbReference type="GO" id="GO:0004252">
    <property type="term" value="F:serine-type endopeptidase activity"/>
    <property type="evidence" value="ECO:0007669"/>
    <property type="project" value="InterPro"/>
</dbReference>
<dbReference type="GO" id="GO:0004176">
    <property type="term" value="F:ATP-dependent peptidase activity"/>
    <property type="evidence" value="ECO:0007669"/>
    <property type="project" value="InterPro"/>
</dbReference>
<keyword evidence="3 8" id="KW-0645">Protease</keyword>
<evidence type="ECO:0000256" key="7">
    <source>
        <dbReference type="SAM" id="MobiDB-lite"/>
    </source>
</evidence>
<dbReference type="PANTHER" id="PTHR10381">
    <property type="entry name" value="ATP-DEPENDENT CLP PROTEASE PROTEOLYTIC SUBUNIT"/>
    <property type="match status" value="1"/>
</dbReference>
<name>A0A2K9YP88_9CONI</name>
<reference evidence="8" key="1">
    <citation type="journal article" date="2018" name="Conserv Genet Resour">
        <title>The complete chloroplast genome sequence of Fokienia hodginsii (Cupressaceae), an endangered tree.</title>
        <authorList>
            <person name="Du X."/>
            <person name="Chen X."/>
            <person name="Ren X."/>
            <person name="Xin G."/>
            <person name="Jia G."/>
            <person name="Liu W."/>
        </authorList>
    </citation>
    <scope>NUCLEOTIDE SEQUENCE</scope>
</reference>
<evidence type="ECO:0000313" key="8">
    <source>
        <dbReference type="EMBL" id="AUW35185.1"/>
    </source>
</evidence>
<dbReference type="GeneID" id="35992152"/>
<dbReference type="GO" id="GO:0009368">
    <property type="term" value="C:endopeptidase Clp complex"/>
    <property type="evidence" value="ECO:0007669"/>
    <property type="project" value="TreeGrafter"/>
</dbReference>
<dbReference type="RefSeq" id="YP_009462987.1">
    <property type="nucleotide sequence ID" value="NC_036996.1"/>
</dbReference>
<feature type="compositionally biased region" description="Polar residues" evidence="7">
    <location>
        <begin position="250"/>
        <end position="260"/>
    </location>
</feature>
<dbReference type="PRINTS" id="PR00127">
    <property type="entry name" value="CLPPROTEASEP"/>
</dbReference>
<dbReference type="CDD" id="cd07017">
    <property type="entry name" value="S14_ClpP_2"/>
    <property type="match status" value="1"/>
</dbReference>
<dbReference type="Pfam" id="PF00574">
    <property type="entry name" value="CLP_protease"/>
    <property type="match status" value="1"/>
</dbReference>
<accession>A0A2K9YP88</accession>
<dbReference type="GO" id="GO:0009536">
    <property type="term" value="C:plastid"/>
    <property type="evidence" value="ECO:0007669"/>
    <property type="project" value="UniProtKB-ARBA"/>
</dbReference>
<dbReference type="InterPro" id="IPR001907">
    <property type="entry name" value="ClpP"/>
</dbReference>
<dbReference type="InterPro" id="IPR029045">
    <property type="entry name" value="ClpP/crotonase-like_dom_sf"/>
</dbReference>
<evidence type="ECO:0000256" key="4">
    <source>
        <dbReference type="ARBA" id="ARBA00022801"/>
    </source>
</evidence>
<organism evidence="8">
    <name type="scientific">Chamaecyparis hodginsii</name>
    <dbReference type="NCBI Taxonomy" id="89191"/>
    <lineage>
        <taxon>Eukaryota</taxon>
        <taxon>Viridiplantae</taxon>
        <taxon>Streptophyta</taxon>
        <taxon>Embryophyta</taxon>
        <taxon>Tracheophyta</taxon>
        <taxon>Spermatophyta</taxon>
        <taxon>Pinopsida</taxon>
        <taxon>Pinidae</taxon>
        <taxon>Conifers II</taxon>
        <taxon>Cupressales</taxon>
        <taxon>Cupressaceae</taxon>
        <taxon>Chamaecyparis</taxon>
    </lineage>
</organism>
<keyword evidence="2 8" id="KW-0934">Plastid</keyword>
<feature type="compositionally biased region" description="Polar residues" evidence="7">
    <location>
        <begin position="230"/>
        <end position="240"/>
    </location>
</feature>
<keyword evidence="4" id="KW-0378">Hydrolase</keyword>
<comment type="similarity">
    <text evidence="1 6">Belongs to the peptidase S14 family.</text>
</comment>
<keyword evidence="8" id="KW-0150">Chloroplast</keyword>
<keyword evidence="5" id="KW-0720">Serine protease</keyword>
<dbReference type="GO" id="GO:0051117">
    <property type="term" value="F:ATPase binding"/>
    <property type="evidence" value="ECO:0007669"/>
    <property type="project" value="TreeGrafter"/>
</dbReference>
<geneLocation type="chloroplast" evidence="8"/>
<feature type="region of interest" description="Disordered" evidence="7">
    <location>
        <begin position="201"/>
        <end position="220"/>
    </location>
</feature>
<dbReference type="EMBL" id="MG269834">
    <property type="protein sequence ID" value="AUW35185.1"/>
    <property type="molecule type" value="Genomic_DNA"/>
</dbReference>
<protein>
    <recommendedName>
        <fullName evidence="6">ATP-dependent Clp protease proteolytic subunit</fullName>
    </recommendedName>
</protein>
<dbReference type="InterPro" id="IPR023562">
    <property type="entry name" value="ClpP/TepA"/>
</dbReference>
<dbReference type="PANTHER" id="PTHR10381:SF15">
    <property type="entry name" value="CHLOROPLASTIC ATP-DEPENDENT CLP PROTEASE PROTEOLYTIC SUBUNIT 1"/>
    <property type="match status" value="1"/>
</dbReference>
<sequence>MWVELYYRLFFGRYLFLGRALEKQPADQIMKSMIYLNQEDQTKDFMFFISCRGGGMLQGVAVYDVMQFVTGDVFTSGYGLNASMGAFLLHGGAFSKRVLSLNGRMMIHQPHMSPYDRRRHVESGSDAEFMSRLRTYILDTYISRTKQDPEIIESLLERDIFLEPEDAKAVCLIDEIGVEGMGLDFQNLSFFYGNHDDHEMDDHEMGNHDDHEMGNHESFDHGRVLGSRRVQPSSRFSSPQDGRVLGSRRVQPSSRFSSPQEEVLTPKELVLSK</sequence>
<dbReference type="AlphaFoldDB" id="A0A2K9YP88"/>
<feature type="region of interest" description="Disordered" evidence="7">
    <location>
        <begin position="228"/>
        <end position="273"/>
    </location>
</feature>
<gene>
    <name evidence="8" type="primary">clpP</name>
</gene>
<dbReference type="SUPFAM" id="SSF52096">
    <property type="entry name" value="ClpP/crotonase"/>
    <property type="match status" value="1"/>
</dbReference>